<accession>A0ABS8AUS3</accession>
<feature type="signal peptide" evidence="1">
    <location>
        <begin position="1"/>
        <end position="24"/>
    </location>
</feature>
<dbReference type="RefSeq" id="WP_226176184.1">
    <property type="nucleotide sequence ID" value="NZ_JAJADR010000003.1"/>
</dbReference>
<dbReference type="EMBL" id="JAJADR010000003">
    <property type="protein sequence ID" value="MCB2408797.1"/>
    <property type="molecule type" value="Genomic_DNA"/>
</dbReference>
<organism evidence="2 3">
    <name type="scientific">Hymenobacter lucidus</name>
    <dbReference type="NCBI Taxonomy" id="2880930"/>
    <lineage>
        <taxon>Bacteria</taxon>
        <taxon>Pseudomonadati</taxon>
        <taxon>Bacteroidota</taxon>
        <taxon>Cytophagia</taxon>
        <taxon>Cytophagales</taxon>
        <taxon>Hymenobacteraceae</taxon>
        <taxon>Hymenobacter</taxon>
    </lineage>
</organism>
<keyword evidence="1" id="KW-0732">Signal</keyword>
<feature type="chain" id="PRO_5047331250" evidence="1">
    <location>
        <begin position="25"/>
        <end position="125"/>
    </location>
</feature>
<keyword evidence="3" id="KW-1185">Reference proteome</keyword>
<dbReference type="Proteomes" id="UP001165296">
    <property type="component" value="Unassembled WGS sequence"/>
</dbReference>
<comment type="caution">
    <text evidence="2">The sequence shown here is derived from an EMBL/GenBank/DDBJ whole genome shotgun (WGS) entry which is preliminary data.</text>
</comment>
<evidence type="ECO:0000313" key="2">
    <source>
        <dbReference type="EMBL" id="MCB2408797.1"/>
    </source>
</evidence>
<proteinExistence type="predicted"/>
<evidence type="ECO:0000256" key="1">
    <source>
        <dbReference type="SAM" id="SignalP"/>
    </source>
</evidence>
<evidence type="ECO:0000313" key="3">
    <source>
        <dbReference type="Proteomes" id="UP001165296"/>
    </source>
</evidence>
<sequence>MKTFFLFRAPLLLFFLLLSTLAQAQTTAARLPQGGYWNVETNLATRDYTIIRFYNNQDQLIYEEKLPNLCLDLSRGTSLCRRTIGQLNGALQQVLHDPATASQTTTLLAGQLGQNRRVQRVYAVR</sequence>
<gene>
    <name evidence="2" type="ORF">LGH74_12485</name>
</gene>
<protein>
    <submittedName>
        <fullName evidence="2">Uncharacterized protein</fullName>
    </submittedName>
</protein>
<name>A0ABS8AUS3_9BACT</name>
<reference evidence="2" key="1">
    <citation type="submission" date="2021-10" db="EMBL/GenBank/DDBJ databases">
        <authorList>
            <person name="Dean J.D."/>
            <person name="Kim M.K."/>
            <person name="Newey C.N."/>
            <person name="Stoker T.S."/>
            <person name="Thompson D.W."/>
            <person name="Grose J.H."/>
        </authorList>
    </citation>
    <scope>NUCLEOTIDE SEQUENCE</scope>
    <source>
        <strain evidence="2">BT178</strain>
    </source>
</reference>